<comment type="caution">
    <text evidence="5">The sequence shown here is derived from an EMBL/GenBank/DDBJ whole genome shotgun (WGS) entry which is preliminary data.</text>
</comment>
<accession>A0A9W7FJD7</accession>
<dbReference type="Proteomes" id="UP001165122">
    <property type="component" value="Unassembled WGS sequence"/>
</dbReference>
<dbReference type="EMBL" id="BRXW01000187">
    <property type="protein sequence ID" value="GMI13150.1"/>
    <property type="molecule type" value="Genomic_DNA"/>
</dbReference>
<feature type="region of interest" description="Disordered" evidence="4">
    <location>
        <begin position="67"/>
        <end position="120"/>
    </location>
</feature>
<dbReference type="GO" id="GO:0030295">
    <property type="term" value="F:protein kinase activator activity"/>
    <property type="evidence" value="ECO:0007669"/>
    <property type="project" value="TreeGrafter"/>
</dbReference>
<evidence type="ECO:0000256" key="2">
    <source>
        <dbReference type="ARBA" id="ARBA00022980"/>
    </source>
</evidence>
<dbReference type="GO" id="GO:0043021">
    <property type="term" value="F:ribonucleoprotein complex binding"/>
    <property type="evidence" value="ECO:0007669"/>
    <property type="project" value="TreeGrafter"/>
</dbReference>
<dbReference type="FunFam" id="1.10.10.1410:FF:000002">
    <property type="entry name" value="60S acidic ribosomal protein P2"/>
    <property type="match status" value="1"/>
</dbReference>
<reference evidence="6" key="1">
    <citation type="journal article" date="2023" name="Commun. Biol.">
        <title>Genome analysis of Parmales, the sister group of diatoms, reveals the evolutionary specialization of diatoms from phago-mixotrophs to photoautotrophs.</title>
        <authorList>
            <person name="Ban H."/>
            <person name="Sato S."/>
            <person name="Yoshikawa S."/>
            <person name="Yamada K."/>
            <person name="Nakamura Y."/>
            <person name="Ichinomiya M."/>
            <person name="Sato N."/>
            <person name="Blanc-Mathieu R."/>
            <person name="Endo H."/>
            <person name="Kuwata A."/>
            <person name="Ogata H."/>
        </authorList>
    </citation>
    <scope>NUCLEOTIDE SEQUENCE [LARGE SCALE GENOMIC DNA]</scope>
    <source>
        <strain evidence="6">NIES 3700</strain>
    </source>
</reference>
<sequence>MDALSAEQKQEMVTSFAALALYDGDAEVSAESIKTLLDATNNEVEGFYPIIFANYLTPENITKLITTPGGAGGGGGGGGGDGGDGAEEVKEEEKAEEEEMDLSGGMDMFGGDEGGGGGDY</sequence>
<dbReference type="InterPro" id="IPR038716">
    <property type="entry name" value="P1/P2_N_sf"/>
</dbReference>
<keyword evidence="6" id="KW-1185">Reference proteome</keyword>
<dbReference type="Gene3D" id="1.10.10.1410">
    <property type="match status" value="1"/>
</dbReference>
<evidence type="ECO:0000313" key="6">
    <source>
        <dbReference type="Proteomes" id="UP001165122"/>
    </source>
</evidence>
<evidence type="ECO:0008006" key="7">
    <source>
        <dbReference type="Google" id="ProtNLM"/>
    </source>
</evidence>
<evidence type="ECO:0000313" key="5">
    <source>
        <dbReference type="EMBL" id="GMI13150.1"/>
    </source>
</evidence>
<dbReference type="GO" id="GO:0022625">
    <property type="term" value="C:cytosolic large ribosomal subunit"/>
    <property type="evidence" value="ECO:0007669"/>
    <property type="project" value="TreeGrafter"/>
</dbReference>
<name>A0A9W7FJD7_9STRA</name>
<gene>
    <name evidence="5" type="ORF">TrLO_g9193</name>
</gene>
<dbReference type="OrthoDB" id="2194681at2759"/>
<evidence type="ECO:0000256" key="4">
    <source>
        <dbReference type="SAM" id="MobiDB-lite"/>
    </source>
</evidence>
<dbReference type="GO" id="GO:0002181">
    <property type="term" value="P:cytoplasmic translation"/>
    <property type="evidence" value="ECO:0007669"/>
    <property type="project" value="TreeGrafter"/>
</dbReference>
<dbReference type="CDD" id="cd05831">
    <property type="entry name" value="Ribosomal_P1"/>
    <property type="match status" value="1"/>
</dbReference>
<dbReference type="GO" id="GO:0003735">
    <property type="term" value="F:structural constituent of ribosome"/>
    <property type="evidence" value="ECO:0007669"/>
    <property type="project" value="TreeGrafter"/>
</dbReference>
<protein>
    <recommendedName>
        <fullName evidence="7">60S acidic ribosomal protein P1</fullName>
    </recommendedName>
</protein>
<evidence type="ECO:0000256" key="3">
    <source>
        <dbReference type="ARBA" id="ARBA00023274"/>
    </source>
</evidence>
<dbReference type="Pfam" id="PF00428">
    <property type="entry name" value="Ribosomal_60s"/>
    <property type="match status" value="1"/>
</dbReference>
<proteinExistence type="inferred from homology"/>
<feature type="compositionally biased region" description="Gly residues" evidence="4">
    <location>
        <begin position="107"/>
        <end position="120"/>
    </location>
</feature>
<comment type="similarity">
    <text evidence="1">Belongs to the eukaryotic ribosomal protein P1/P2 family.</text>
</comment>
<dbReference type="PANTHER" id="PTHR45696:SF10">
    <property type="entry name" value="LARGE RIBOSOMAL SUBUNIT PROTEIN P1"/>
    <property type="match status" value="1"/>
</dbReference>
<feature type="compositionally biased region" description="Gly residues" evidence="4">
    <location>
        <begin position="69"/>
        <end position="83"/>
    </location>
</feature>
<organism evidence="5 6">
    <name type="scientific">Triparma laevis f. longispina</name>
    <dbReference type="NCBI Taxonomy" id="1714387"/>
    <lineage>
        <taxon>Eukaryota</taxon>
        <taxon>Sar</taxon>
        <taxon>Stramenopiles</taxon>
        <taxon>Ochrophyta</taxon>
        <taxon>Bolidophyceae</taxon>
        <taxon>Parmales</taxon>
        <taxon>Triparmaceae</taxon>
        <taxon>Triparma</taxon>
    </lineage>
</organism>
<keyword evidence="2" id="KW-0689">Ribosomal protein</keyword>
<keyword evidence="3" id="KW-0687">Ribonucleoprotein</keyword>
<evidence type="ECO:0000256" key="1">
    <source>
        <dbReference type="ARBA" id="ARBA00005436"/>
    </source>
</evidence>
<dbReference type="AlphaFoldDB" id="A0A9W7FJD7"/>
<dbReference type="PANTHER" id="PTHR45696">
    <property type="entry name" value="60S ACIDIC RIBOSOMAL PROTEIN P1"/>
    <property type="match status" value="1"/>
</dbReference>